<dbReference type="PRINTS" id="PR00081">
    <property type="entry name" value="GDHRDH"/>
</dbReference>
<keyword evidence="4" id="KW-1185">Reference proteome</keyword>
<dbReference type="InterPro" id="IPR002347">
    <property type="entry name" value="SDR_fam"/>
</dbReference>
<dbReference type="Proteomes" id="UP001174691">
    <property type="component" value="Unassembled WGS sequence"/>
</dbReference>
<gene>
    <name evidence="3" type="ORF">NKR19_g10100</name>
</gene>
<evidence type="ECO:0000313" key="4">
    <source>
        <dbReference type="Proteomes" id="UP001174691"/>
    </source>
</evidence>
<comment type="caution">
    <text evidence="3">The sequence shown here is derived from an EMBL/GenBank/DDBJ whole genome shotgun (WGS) entry which is preliminary data.</text>
</comment>
<dbReference type="PANTHER" id="PTHR24320">
    <property type="entry name" value="RETINOL DEHYDROGENASE"/>
    <property type="match status" value="1"/>
</dbReference>
<proteinExistence type="inferred from homology"/>
<protein>
    <submittedName>
        <fullName evidence="3">NAD(P)-binding protein</fullName>
    </submittedName>
</protein>
<name>A0AA38R0A7_9PEZI</name>
<evidence type="ECO:0000256" key="2">
    <source>
        <dbReference type="ARBA" id="ARBA00023002"/>
    </source>
</evidence>
<dbReference type="Pfam" id="PF00106">
    <property type="entry name" value="adh_short"/>
    <property type="match status" value="1"/>
</dbReference>
<sequence>MPAMSGLVDFDPDEDVGPLTGKVILITGGTAGLGRATALAFARHGPAHIYFTGRRAEAGASLASEIKRIDPSVGATFLKLDMLSLASVKAACETFAHDRLDILMCNAGVMAVPPALSQDGFETQFAVNHLAHAMVVRQLLPVLLRTAEGPGADVRVVCLTSLGWRAHPKGGVLYNKVRTKMEGIFGSWVRYGQSKFANIVYAAELARRYPQILSVSVHPGVVGTDLVHSLTWSRKAFVRGTNWVQGISMMTPEQGRLNQIWAATAKRSEIVNGGFYTPVGVLRNDMLDDDAKSPEIARKLWDWTNEVVAGV</sequence>
<evidence type="ECO:0000256" key="1">
    <source>
        <dbReference type="ARBA" id="ARBA00006484"/>
    </source>
</evidence>
<dbReference type="Gene3D" id="3.40.50.720">
    <property type="entry name" value="NAD(P)-binding Rossmann-like Domain"/>
    <property type="match status" value="1"/>
</dbReference>
<keyword evidence="2" id="KW-0560">Oxidoreductase</keyword>
<dbReference type="EMBL" id="JANBVN010000292">
    <property type="protein sequence ID" value="KAJ9129978.1"/>
    <property type="molecule type" value="Genomic_DNA"/>
</dbReference>
<accession>A0AA38R0A7</accession>
<evidence type="ECO:0000313" key="3">
    <source>
        <dbReference type="EMBL" id="KAJ9129978.1"/>
    </source>
</evidence>
<dbReference type="SUPFAM" id="SSF51735">
    <property type="entry name" value="NAD(P)-binding Rossmann-fold domains"/>
    <property type="match status" value="1"/>
</dbReference>
<dbReference type="GO" id="GO:0016491">
    <property type="term" value="F:oxidoreductase activity"/>
    <property type="evidence" value="ECO:0007669"/>
    <property type="project" value="UniProtKB-KW"/>
</dbReference>
<dbReference type="PANTHER" id="PTHR24320:SF154">
    <property type="entry name" value="OXIDOREDUCTASE, SHORT-CHAIN DEHYDROGENASE_REDUCTASE FAMILY (AFU_ORTHOLOGUE AFUA_2G04560)"/>
    <property type="match status" value="1"/>
</dbReference>
<reference evidence="3" key="1">
    <citation type="submission" date="2022-07" db="EMBL/GenBank/DDBJ databases">
        <title>Fungi with potential for degradation of polypropylene.</title>
        <authorList>
            <person name="Gostincar C."/>
        </authorList>
    </citation>
    <scope>NUCLEOTIDE SEQUENCE</scope>
    <source>
        <strain evidence="3">EXF-13287</strain>
    </source>
</reference>
<dbReference type="InterPro" id="IPR036291">
    <property type="entry name" value="NAD(P)-bd_dom_sf"/>
</dbReference>
<dbReference type="AlphaFoldDB" id="A0AA38R0A7"/>
<comment type="similarity">
    <text evidence="1">Belongs to the short-chain dehydrogenases/reductases (SDR) family.</text>
</comment>
<organism evidence="3 4">
    <name type="scientific">Coniochaeta hoffmannii</name>
    <dbReference type="NCBI Taxonomy" id="91930"/>
    <lineage>
        <taxon>Eukaryota</taxon>
        <taxon>Fungi</taxon>
        <taxon>Dikarya</taxon>
        <taxon>Ascomycota</taxon>
        <taxon>Pezizomycotina</taxon>
        <taxon>Sordariomycetes</taxon>
        <taxon>Sordariomycetidae</taxon>
        <taxon>Coniochaetales</taxon>
        <taxon>Coniochaetaceae</taxon>
        <taxon>Coniochaeta</taxon>
    </lineage>
</organism>